<dbReference type="SUPFAM" id="SSF49313">
    <property type="entry name" value="Cadherin-like"/>
    <property type="match status" value="1"/>
</dbReference>
<dbReference type="CDD" id="cd11304">
    <property type="entry name" value="Cadherin_repeat"/>
    <property type="match status" value="2"/>
</dbReference>
<proteinExistence type="predicted"/>
<keyword evidence="2" id="KW-0812">Transmembrane</keyword>
<comment type="subcellular location">
    <subcellularLocation>
        <location evidence="1">Membrane</location>
    </subcellularLocation>
</comment>
<dbReference type="GO" id="GO:0005509">
    <property type="term" value="F:calcium ion binding"/>
    <property type="evidence" value="ECO:0007669"/>
    <property type="project" value="InterPro"/>
</dbReference>
<gene>
    <name evidence="10" type="ORF">PQBR55_0024</name>
</gene>
<feature type="chain" id="PRO_5005186816" evidence="8">
    <location>
        <begin position="31"/>
        <end position="580"/>
    </location>
</feature>
<keyword evidence="3" id="KW-0677">Repeat</keyword>
<evidence type="ECO:0000256" key="1">
    <source>
        <dbReference type="ARBA" id="ARBA00004370"/>
    </source>
</evidence>
<keyword evidence="7" id="KW-0472">Membrane</keyword>
<dbReference type="Pfam" id="PF17963">
    <property type="entry name" value="Big_9"/>
    <property type="match status" value="4"/>
</dbReference>
<dbReference type="InterPro" id="IPR015919">
    <property type="entry name" value="Cadherin-like_sf"/>
</dbReference>
<organism evidence="10">
    <name type="scientific">Pseudomonas fluorescens (strain SBW25)</name>
    <dbReference type="NCBI Taxonomy" id="216595"/>
    <lineage>
        <taxon>Bacteria</taxon>
        <taxon>Pseudomonadati</taxon>
        <taxon>Pseudomonadota</taxon>
        <taxon>Gammaproteobacteria</taxon>
        <taxon>Pseudomonadales</taxon>
        <taxon>Pseudomonadaceae</taxon>
        <taxon>Pseudomonas</taxon>
    </lineage>
</organism>
<evidence type="ECO:0000256" key="2">
    <source>
        <dbReference type="ARBA" id="ARBA00022692"/>
    </source>
</evidence>
<accession>A0A0G4E5U9</accession>
<feature type="domain" description="Cadherin" evidence="9">
    <location>
        <begin position="273"/>
        <end position="368"/>
    </location>
</feature>
<dbReference type="GO" id="GO:0005911">
    <property type="term" value="C:cell-cell junction"/>
    <property type="evidence" value="ECO:0007669"/>
    <property type="project" value="TreeGrafter"/>
</dbReference>
<evidence type="ECO:0000256" key="4">
    <source>
        <dbReference type="ARBA" id="ARBA00022837"/>
    </source>
</evidence>
<dbReference type="GO" id="GO:0007156">
    <property type="term" value="P:homophilic cell adhesion via plasma membrane adhesion molecules"/>
    <property type="evidence" value="ECO:0007669"/>
    <property type="project" value="InterPro"/>
</dbReference>
<feature type="signal peptide" evidence="8">
    <location>
        <begin position="1"/>
        <end position="30"/>
    </location>
</feature>
<sequence>MLNLSFMHIKYILYFFLGFVLYTSSLSAMADPTAGIVQPQTPGMSITSAPKQVPVGWTDITFNVTYPSRIAGCSVYGSGSYPDSSVWVYWRKKGSTGPFTQAWPYINNRTEFLRFYSCGGPSRTLNASLSPDMMIWGSPQEPGDYEFAVALVWQLSNNGALYEDYSNIVTISIGKTNSAPSVSDIRMTTAEDTTGTITLPVSDPDDGDTHTFQIINNPSTGSAWISGNVLHYAPPTDWNGQTSIAFQATDSKGAVSNTGNVSVTVTPVNDPPVATQKTLTINEDTVGTVRLSATDIDSPPPSTFQIVTPSSPGQGVASISGNTLTFTPARDWNGTATVTYRAQDDAGAWSAPAAVTIHVTPVNDPPVVADAALTLDEDTVGNYVLTAYDPDIGDKYTFEIVSPPAAAHGSGSIRQGNTLQFVPSKDWFGVTKLTYRARDLAGDISNTATVTITVNPVNDIPIVSAVQLVTAEDTPGAITLSADDIDSTPPFIFEIVGQPLSKYGTGSILGDVLTFNPFKDWNGTTSLTYRAQDKEGGWSLPATVRITVNPVNDVPALRAPLKIQTRENVPVTVKAAVIKQ</sequence>
<dbReference type="AlphaFoldDB" id="A0A0G4E5U9"/>
<reference evidence="10" key="2">
    <citation type="submission" date="2015-06" db="EMBL/GenBank/DDBJ databases">
        <title>Environmentally co-occuring mercury resistance plasmids are genetically and phenotypically diverse and confer variable context-dependent fitness effects.</title>
        <authorList>
            <person name="Hall J.P.J."/>
            <person name="Harrison E."/>
            <person name="Lilley A.K."/>
            <person name="Paterson S."/>
            <person name="Spiers A.J."/>
            <person name="Brockhurst M.A."/>
        </authorList>
    </citation>
    <scope>NUCLEOTIDE SEQUENCE [LARGE SCALE GENOMIC DNA]</scope>
    <source>
        <strain evidence="10">SBW25</strain>
        <plasmid evidence="10">pQBR55</plasmid>
    </source>
</reference>
<dbReference type="EMBL" id="LN713927">
    <property type="protein sequence ID" value="CEK42403.1"/>
    <property type="molecule type" value="Genomic_DNA"/>
</dbReference>
<keyword evidence="4" id="KW-0106">Calcium</keyword>
<keyword evidence="8" id="KW-0732">Signal</keyword>
<dbReference type="NCBIfam" id="NF012211">
    <property type="entry name" value="tand_rpt_95"/>
    <property type="match status" value="4"/>
</dbReference>
<protein>
    <submittedName>
        <fullName evidence="10">Putative RTX toxin</fullName>
    </submittedName>
</protein>
<keyword evidence="5" id="KW-0130">Cell adhesion</keyword>
<dbReference type="Gene3D" id="2.60.40.2810">
    <property type="match status" value="2"/>
</dbReference>
<dbReference type="PROSITE" id="PS50268">
    <property type="entry name" value="CADHERIN_2"/>
    <property type="match status" value="1"/>
</dbReference>
<name>A0A0G4E5U9_PSEFS</name>
<geneLocation type="plasmid" evidence="10">
    <name>pQBR55</name>
</geneLocation>
<dbReference type="InterPro" id="IPR002126">
    <property type="entry name" value="Cadherin-like_dom"/>
</dbReference>
<evidence type="ECO:0000259" key="9">
    <source>
        <dbReference type="PROSITE" id="PS50268"/>
    </source>
</evidence>
<reference evidence="10" key="1">
    <citation type="submission" date="2014-12" db="EMBL/GenBank/DDBJ databases">
        <authorList>
            <person name="Hall J."/>
        </authorList>
    </citation>
    <scope>NUCLEOTIDE SEQUENCE [LARGE SCALE GENOMIC DNA]</scope>
    <source>
        <strain evidence="10">SBW25</strain>
        <plasmid evidence="10">pQBR55</plasmid>
    </source>
</reference>
<dbReference type="PANTHER" id="PTHR24025">
    <property type="entry name" value="DESMOGLEIN FAMILY MEMBER"/>
    <property type="match status" value="1"/>
</dbReference>
<evidence type="ECO:0000256" key="5">
    <source>
        <dbReference type="ARBA" id="ARBA00022889"/>
    </source>
</evidence>
<evidence type="ECO:0000256" key="7">
    <source>
        <dbReference type="ARBA" id="ARBA00023136"/>
    </source>
</evidence>
<evidence type="ECO:0000256" key="3">
    <source>
        <dbReference type="ARBA" id="ARBA00022737"/>
    </source>
</evidence>
<keyword evidence="6" id="KW-1133">Transmembrane helix</keyword>
<dbReference type="GO" id="GO:0016020">
    <property type="term" value="C:membrane"/>
    <property type="evidence" value="ECO:0007669"/>
    <property type="project" value="UniProtKB-SubCell"/>
</dbReference>
<evidence type="ECO:0000256" key="8">
    <source>
        <dbReference type="SAM" id="SignalP"/>
    </source>
</evidence>
<dbReference type="InterPro" id="IPR050971">
    <property type="entry name" value="Cadherin-domain_protein"/>
</dbReference>
<evidence type="ECO:0000313" key="10">
    <source>
        <dbReference type="EMBL" id="CEK42403.1"/>
    </source>
</evidence>
<keyword evidence="10" id="KW-0614">Plasmid</keyword>
<evidence type="ECO:0000256" key="6">
    <source>
        <dbReference type="ARBA" id="ARBA00022989"/>
    </source>
</evidence>
<dbReference type="RefSeq" id="WP_176456021.1">
    <property type="nucleotide sequence ID" value="NZ_LN713927.1"/>
</dbReference>
<dbReference type="PANTHER" id="PTHR24025:SF23">
    <property type="entry name" value="NEURAL-CADHERIN"/>
    <property type="match status" value="1"/>
</dbReference>